<reference evidence="3 4" key="1">
    <citation type="submission" date="2017-04" db="EMBL/GenBank/DDBJ databases">
        <title>Bacillus krulwichiae AM31D Genome sequencing and assembly.</title>
        <authorList>
            <person name="Krulwich T.A."/>
            <person name="Anastor L."/>
            <person name="Ehrlich R."/>
            <person name="Ehrlich G.D."/>
            <person name="Janto B."/>
        </authorList>
    </citation>
    <scope>NUCLEOTIDE SEQUENCE [LARGE SCALE GENOMIC DNA]</scope>
    <source>
        <strain evidence="3 4">AM31D</strain>
    </source>
</reference>
<dbReference type="PROSITE" id="PS51257">
    <property type="entry name" value="PROKAR_LIPOPROTEIN"/>
    <property type="match status" value="1"/>
</dbReference>
<evidence type="ECO:0000313" key="3">
    <source>
        <dbReference type="EMBL" id="ARK32480.1"/>
    </source>
</evidence>
<dbReference type="AlphaFoldDB" id="A0A1X9MIF0"/>
<accession>A0A1X9MIF0</accession>
<organism evidence="3 4">
    <name type="scientific">Halalkalibacter krulwichiae</name>
    <dbReference type="NCBI Taxonomy" id="199441"/>
    <lineage>
        <taxon>Bacteria</taxon>
        <taxon>Bacillati</taxon>
        <taxon>Bacillota</taxon>
        <taxon>Bacilli</taxon>
        <taxon>Bacillales</taxon>
        <taxon>Bacillaceae</taxon>
        <taxon>Halalkalibacter</taxon>
    </lineage>
</organism>
<feature type="region of interest" description="Disordered" evidence="1">
    <location>
        <begin position="24"/>
        <end position="77"/>
    </location>
</feature>
<feature type="chain" id="PRO_5010999532" description="PepSY domain-containing protein" evidence="2">
    <location>
        <begin position="21"/>
        <end position="144"/>
    </location>
</feature>
<keyword evidence="2" id="KW-0732">Signal</keyword>
<keyword evidence="4" id="KW-1185">Reference proteome</keyword>
<dbReference type="KEGG" id="bkw:BkAM31D_22895"/>
<feature type="compositionally biased region" description="Basic and acidic residues" evidence="1">
    <location>
        <begin position="67"/>
        <end position="77"/>
    </location>
</feature>
<name>A0A1X9MIF0_9BACI</name>
<proteinExistence type="predicted"/>
<sequence length="144" mass="16549" precursor="true">MRYILLTTMLIFLLAACTQAPVEETELPEQETEEIEQTEDTEENVEEEPSTEENNQEATEGDEETRAEEPATERLTQEEAIEELKAHLEIFYDEEVRIIVDREEGGKFVIQVFDVIGGEGDTAHTQTRGWYTVDRKTGEVESMF</sequence>
<feature type="compositionally biased region" description="Acidic residues" evidence="1">
    <location>
        <begin position="24"/>
        <end position="66"/>
    </location>
</feature>
<evidence type="ECO:0008006" key="5">
    <source>
        <dbReference type="Google" id="ProtNLM"/>
    </source>
</evidence>
<evidence type="ECO:0000256" key="1">
    <source>
        <dbReference type="SAM" id="MobiDB-lite"/>
    </source>
</evidence>
<evidence type="ECO:0000256" key="2">
    <source>
        <dbReference type="SAM" id="SignalP"/>
    </source>
</evidence>
<dbReference type="EMBL" id="CP020814">
    <property type="protein sequence ID" value="ARK32480.1"/>
    <property type="molecule type" value="Genomic_DNA"/>
</dbReference>
<feature type="signal peptide" evidence="2">
    <location>
        <begin position="1"/>
        <end position="20"/>
    </location>
</feature>
<gene>
    <name evidence="3" type="ORF">BkAM31D_22895</name>
</gene>
<dbReference type="STRING" id="199441.BkAM31D_22895"/>
<dbReference type="Proteomes" id="UP000193006">
    <property type="component" value="Chromosome"/>
</dbReference>
<protein>
    <recommendedName>
        <fullName evidence="5">PepSY domain-containing protein</fullName>
    </recommendedName>
</protein>
<dbReference type="RefSeq" id="WP_066157566.1">
    <property type="nucleotide sequence ID" value="NZ_CP020814.1"/>
</dbReference>
<evidence type="ECO:0000313" key="4">
    <source>
        <dbReference type="Proteomes" id="UP000193006"/>
    </source>
</evidence>